<reference evidence="1 2" key="1">
    <citation type="journal article" date="2016" name="Mol. Biol. Evol.">
        <title>Comparative Genomics of Early-Diverging Mushroom-Forming Fungi Provides Insights into the Origins of Lignocellulose Decay Capabilities.</title>
        <authorList>
            <person name="Nagy L.G."/>
            <person name="Riley R."/>
            <person name="Tritt A."/>
            <person name="Adam C."/>
            <person name="Daum C."/>
            <person name="Floudas D."/>
            <person name="Sun H."/>
            <person name="Yadav J.S."/>
            <person name="Pangilinan J."/>
            <person name="Larsson K.H."/>
            <person name="Matsuura K."/>
            <person name="Barry K."/>
            <person name="Labutti K."/>
            <person name="Kuo R."/>
            <person name="Ohm R.A."/>
            <person name="Bhattacharya S.S."/>
            <person name="Shirouzu T."/>
            <person name="Yoshinaga Y."/>
            <person name="Martin F.M."/>
            <person name="Grigoriev I.V."/>
            <person name="Hibbett D.S."/>
        </authorList>
    </citation>
    <scope>NUCLEOTIDE SEQUENCE [LARGE SCALE GENOMIC DNA]</scope>
    <source>
        <strain evidence="1 2">HHB10207 ss-3</strain>
    </source>
</reference>
<gene>
    <name evidence="1" type="ORF">SISSUDRAFT_1118191</name>
</gene>
<dbReference type="AlphaFoldDB" id="A0A166FI41"/>
<evidence type="ECO:0000313" key="2">
    <source>
        <dbReference type="Proteomes" id="UP000076798"/>
    </source>
</evidence>
<proteinExistence type="predicted"/>
<dbReference type="Proteomes" id="UP000076798">
    <property type="component" value="Unassembled WGS sequence"/>
</dbReference>
<organism evidence="1 2">
    <name type="scientific">Sistotremastrum suecicum HHB10207 ss-3</name>
    <dbReference type="NCBI Taxonomy" id="1314776"/>
    <lineage>
        <taxon>Eukaryota</taxon>
        <taxon>Fungi</taxon>
        <taxon>Dikarya</taxon>
        <taxon>Basidiomycota</taxon>
        <taxon>Agaricomycotina</taxon>
        <taxon>Agaricomycetes</taxon>
        <taxon>Sistotremastrales</taxon>
        <taxon>Sistotremastraceae</taxon>
        <taxon>Sistotremastrum</taxon>
    </lineage>
</organism>
<keyword evidence="2" id="KW-1185">Reference proteome</keyword>
<accession>A0A166FI41</accession>
<sequence length="270" mass="29891">MHLIRRYPKIFSNFATILQAERPYCDAIGRYVKQIYQNSQERDFQKLCRKSIKKIACAMEENHRTRVRSLSSALQLAPTADDLRSPPRPVNPVDICMDTVLADALENLFSFSYKVAPQAIKSISASGSSTKCSDISQPDLVDLISASHITATPPDTCLVHFMEIESDSGSLTSIYELDQDLDLPCPNSPQEQMLVSPTLRSPAFSDWSDVLSSGTQLSHEDDVGFNARPSLLSADDPPLCSPPRAADDMDAWNIFIDPEDVLIVDDILAL</sequence>
<protein>
    <submittedName>
        <fullName evidence="1">Uncharacterized protein</fullName>
    </submittedName>
</protein>
<evidence type="ECO:0000313" key="1">
    <source>
        <dbReference type="EMBL" id="KZT40665.1"/>
    </source>
</evidence>
<dbReference type="EMBL" id="KV428030">
    <property type="protein sequence ID" value="KZT40665.1"/>
    <property type="molecule type" value="Genomic_DNA"/>
</dbReference>
<name>A0A166FI41_9AGAM</name>